<dbReference type="Proteomes" id="UP001321498">
    <property type="component" value="Chromosome"/>
</dbReference>
<organism evidence="4 5">
    <name type="scientific">Naasia aerilata</name>
    <dbReference type="NCBI Taxonomy" id="1162966"/>
    <lineage>
        <taxon>Bacteria</taxon>
        <taxon>Bacillati</taxon>
        <taxon>Actinomycetota</taxon>
        <taxon>Actinomycetes</taxon>
        <taxon>Micrococcales</taxon>
        <taxon>Microbacteriaceae</taxon>
        <taxon>Naasia</taxon>
    </lineage>
</organism>
<dbReference type="InterPro" id="IPR020904">
    <property type="entry name" value="Sc_DH/Rdtase_CS"/>
</dbReference>
<dbReference type="SMART" id="SM00822">
    <property type="entry name" value="PKS_KR"/>
    <property type="match status" value="1"/>
</dbReference>
<gene>
    <name evidence="4" type="ORF">GCM10025866_01010</name>
</gene>
<comment type="similarity">
    <text evidence="1">Belongs to the short-chain dehydrogenases/reductases (SDR) family.</text>
</comment>
<name>A0ABM8G7W9_9MICO</name>
<dbReference type="PRINTS" id="PR00080">
    <property type="entry name" value="SDRFAMILY"/>
</dbReference>
<evidence type="ECO:0000313" key="4">
    <source>
        <dbReference type="EMBL" id="BDZ44192.1"/>
    </source>
</evidence>
<dbReference type="PANTHER" id="PTHR42760">
    <property type="entry name" value="SHORT-CHAIN DEHYDROGENASES/REDUCTASES FAMILY MEMBER"/>
    <property type="match status" value="1"/>
</dbReference>
<evidence type="ECO:0000256" key="1">
    <source>
        <dbReference type="ARBA" id="ARBA00006484"/>
    </source>
</evidence>
<evidence type="ECO:0000256" key="2">
    <source>
        <dbReference type="ARBA" id="ARBA00023002"/>
    </source>
</evidence>
<dbReference type="InterPro" id="IPR036291">
    <property type="entry name" value="NAD(P)-bd_dom_sf"/>
</dbReference>
<dbReference type="InterPro" id="IPR002347">
    <property type="entry name" value="SDR_fam"/>
</dbReference>
<dbReference type="PROSITE" id="PS00061">
    <property type="entry name" value="ADH_SHORT"/>
    <property type="match status" value="1"/>
</dbReference>
<dbReference type="Pfam" id="PF13561">
    <property type="entry name" value="adh_short_C2"/>
    <property type="match status" value="1"/>
</dbReference>
<evidence type="ECO:0000259" key="3">
    <source>
        <dbReference type="SMART" id="SM00822"/>
    </source>
</evidence>
<dbReference type="PRINTS" id="PR00081">
    <property type="entry name" value="GDHRDH"/>
</dbReference>
<evidence type="ECO:0000313" key="5">
    <source>
        <dbReference type="Proteomes" id="UP001321498"/>
    </source>
</evidence>
<sequence length="300" mass="30926">MHDFTGRTVLVTGGTSGIGLATVRLLLERGASVAAIGLPDRQLDEACATLPGRALLIGASVANADEVDEAFTRAESELGPLSGVFNAAGISRVMPVAATTDDLWAAVVAVNLTGTFHVARAAARRLSDNGGGSLVCIASELSLVGQAGYTAYTATKGGVLAMCRSLAAELAPAGVRVNSLSPGTTDTPMLAAEFANEEERARDQASVPLKRFATPQEIAHGAAWLLGDESSYVTGTNLVIDGGRTGTFLSRPESRSEPMSSVLVTGGAGFTGRHIVTELADAGHRVVSYNRDFLESPDPT</sequence>
<feature type="domain" description="Ketoreductase" evidence="3">
    <location>
        <begin position="7"/>
        <end position="183"/>
    </location>
</feature>
<proteinExistence type="inferred from homology"/>
<keyword evidence="2" id="KW-0560">Oxidoreductase</keyword>
<dbReference type="SUPFAM" id="SSF51735">
    <property type="entry name" value="NAD(P)-binding Rossmann-fold domains"/>
    <property type="match status" value="2"/>
</dbReference>
<dbReference type="InterPro" id="IPR057326">
    <property type="entry name" value="KR_dom"/>
</dbReference>
<dbReference type="Pfam" id="PF01370">
    <property type="entry name" value="Epimerase"/>
    <property type="match status" value="1"/>
</dbReference>
<dbReference type="InterPro" id="IPR001509">
    <property type="entry name" value="Epimerase_deHydtase"/>
</dbReference>
<dbReference type="CDD" id="cd05233">
    <property type="entry name" value="SDR_c"/>
    <property type="match status" value="1"/>
</dbReference>
<accession>A0ABM8G7W9</accession>
<dbReference type="PANTHER" id="PTHR42760:SF133">
    <property type="entry name" value="3-OXOACYL-[ACYL-CARRIER-PROTEIN] REDUCTASE"/>
    <property type="match status" value="1"/>
</dbReference>
<protein>
    <submittedName>
        <fullName evidence="4">3-hydroxyacyl-CoA dehydrogenase</fullName>
    </submittedName>
</protein>
<dbReference type="Gene3D" id="3.40.50.720">
    <property type="entry name" value="NAD(P)-binding Rossmann-like Domain"/>
    <property type="match status" value="2"/>
</dbReference>
<keyword evidence="5" id="KW-1185">Reference proteome</keyword>
<dbReference type="EMBL" id="AP027731">
    <property type="protein sequence ID" value="BDZ44192.1"/>
    <property type="molecule type" value="Genomic_DNA"/>
</dbReference>
<reference evidence="5" key="1">
    <citation type="journal article" date="2019" name="Int. J. Syst. Evol. Microbiol.">
        <title>The Global Catalogue of Microorganisms (GCM) 10K type strain sequencing project: providing services to taxonomists for standard genome sequencing and annotation.</title>
        <authorList>
            <consortium name="The Broad Institute Genomics Platform"/>
            <consortium name="The Broad Institute Genome Sequencing Center for Infectious Disease"/>
            <person name="Wu L."/>
            <person name="Ma J."/>
        </authorList>
    </citation>
    <scope>NUCLEOTIDE SEQUENCE [LARGE SCALE GENOMIC DNA]</scope>
    <source>
        <strain evidence="5">NBRC 108725</strain>
    </source>
</reference>